<name>A0ABV0JQK3_9CYAN</name>
<protein>
    <submittedName>
        <fullName evidence="1">Uncharacterized protein</fullName>
    </submittedName>
</protein>
<proteinExistence type="predicted"/>
<gene>
    <name evidence="1" type="ORF">NDI37_10615</name>
</gene>
<organism evidence="1 2">
    <name type="scientific">Funiculus sociatus GB2-A5</name>
    <dbReference type="NCBI Taxonomy" id="2933946"/>
    <lineage>
        <taxon>Bacteria</taxon>
        <taxon>Bacillati</taxon>
        <taxon>Cyanobacteriota</taxon>
        <taxon>Cyanophyceae</taxon>
        <taxon>Coleofasciculales</taxon>
        <taxon>Coleofasciculaceae</taxon>
        <taxon>Funiculus</taxon>
    </lineage>
</organism>
<dbReference type="EMBL" id="JAMPKK010000019">
    <property type="protein sequence ID" value="MEP0864921.1"/>
    <property type="molecule type" value="Genomic_DNA"/>
</dbReference>
<reference evidence="1 2" key="1">
    <citation type="submission" date="2022-04" db="EMBL/GenBank/DDBJ databases">
        <title>Positive selection, recombination, and allopatry shape intraspecific diversity of widespread and dominant cyanobacteria.</title>
        <authorList>
            <person name="Wei J."/>
            <person name="Shu W."/>
            <person name="Hu C."/>
        </authorList>
    </citation>
    <scope>NUCLEOTIDE SEQUENCE [LARGE SCALE GENOMIC DNA]</scope>
    <source>
        <strain evidence="1 2">GB2-A5</strain>
    </source>
</reference>
<dbReference type="RefSeq" id="WP_190423801.1">
    <property type="nucleotide sequence ID" value="NZ_JAMPKK010000019.1"/>
</dbReference>
<keyword evidence="2" id="KW-1185">Reference proteome</keyword>
<comment type="caution">
    <text evidence="1">The sequence shown here is derived from an EMBL/GenBank/DDBJ whole genome shotgun (WGS) entry which is preliminary data.</text>
</comment>
<dbReference type="Proteomes" id="UP001442494">
    <property type="component" value="Unassembled WGS sequence"/>
</dbReference>
<accession>A0ABV0JQK3</accession>
<sequence>MTSTQDSAAVYVVALLVHYCFELGGYKPEELVTRWLENYAASWVRFAVIEALYQGRYKAVSVEQILSAWTRRGRALYHFNHDFERLISRNFPHNLLEPVDAVSSIASDNAAIEEAIYSDSTPPEDAIALTASGEVKIPVGVTEVPPAETPNLAEAATEGITAGLARRPDTRIVRQADWTRWSVGKRPIHQFIPQTDDSDFYQKLKAVAHNDEDDASKSDKNG</sequence>
<evidence type="ECO:0000313" key="1">
    <source>
        <dbReference type="EMBL" id="MEP0864921.1"/>
    </source>
</evidence>
<evidence type="ECO:0000313" key="2">
    <source>
        <dbReference type="Proteomes" id="UP001442494"/>
    </source>
</evidence>